<evidence type="ECO:0000313" key="2">
    <source>
        <dbReference type="EMBL" id="BAK05808.1"/>
    </source>
</evidence>
<dbReference type="AlphaFoldDB" id="F2EEN6"/>
<name>F2EEN6_HORVV</name>
<reference evidence="2" key="1">
    <citation type="journal article" date="2011" name="Plant Physiol.">
        <title>Comprehensive sequence analysis of 24,783 barley full-length cDNAs derived from 12 clone libraries.</title>
        <authorList>
            <person name="Matsumoto T."/>
            <person name="Tanaka T."/>
            <person name="Sakai H."/>
            <person name="Amano N."/>
            <person name="Kanamori H."/>
            <person name="Kurita K."/>
            <person name="Kikuta A."/>
            <person name="Kamiya K."/>
            <person name="Yamamoto M."/>
            <person name="Ikawa H."/>
            <person name="Fujii N."/>
            <person name="Hori K."/>
            <person name="Itoh T."/>
            <person name="Sato K."/>
        </authorList>
    </citation>
    <scope>NUCLEOTIDE SEQUENCE</scope>
    <source>
        <tissue evidence="2">Flower</tissue>
    </source>
</reference>
<accession>F2EEN6</accession>
<organism evidence="2">
    <name type="scientific">Hordeum vulgare subsp. vulgare</name>
    <name type="common">Domesticated barley</name>
    <dbReference type="NCBI Taxonomy" id="112509"/>
    <lineage>
        <taxon>Eukaryota</taxon>
        <taxon>Viridiplantae</taxon>
        <taxon>Streptophyta</taxon>
        <taxon>Embryophyta</taxon>
        <taxon>Tracheophyta</taxon>
        <taxon>Spermatophyta</taxon>
        <taxon>Magnoliopsida</taxon>
        <taxon>Liliopsida</taxon>
        <taxon>Poales</taxon>
        <taxon>Poaceae</taxon>
        <taxon>BOP clade</taxon>
        <taxon>Pooideae</taxon>
        <taxon>Triticodae</taxon>
        <taxon>Triticeae</taxon>
        <taxon>Hordeinae</taxon>
        <taxon>Hordeum</taxon>
    </lineage>
</organism>
<feature type="region of interest" description="Disordered" evidence="1">
    <location>
        <begin position="25"/>
        <end position="45"/>
    </location>
</feature>
<protein>
    <submittedName>
        <fullName evidence="2">Predicted protein</fullName>
    </submittedName>
</protein>
<dbReference type="EMBL" id="AK374612">
    <property type="protein sequence ID" value="BAK05808.1"/>
    <property type="molecule type" value="mRNA"/>
</dbReference>
<sequence>MLCGVHADGAGTSIGHSGVVWPTHGQLAGTSSSSSDHSSAGGEFAGQGQGCVRGGPWWIAGAEVRVDRAVQIGVSYGGAYSGDAPSTSCGPTMQAVHASGQDFTCAWLRHRMWALWPSNPKLPATTTDCTTAATASSNRSHAV</sequence>
<evidence type="ECO:0000256" key="1">
    <source>
        <dbReference type="SAM" id="MobiDB-lite"/>
    </source>
</evidence>
<proteinExistence type="evidence at transcript level"/>